<evidence type="ECO:0000256" key="5">
    <source>
        <dbReference type="SAM" id="Phobius"/>
    </source>
</evidence>
<dbReference type="GO" id="GO:0006508">
    <property type="term" value="P:proteolysis"/>
    <property type="evidence" value="ECO:0007669"/>
    <property type="project" value="InterPro"/>
</dbReference>
<evidence type="ECO:0000256" key="2">
    <source>
        <dbReference type="ARBA" id="ARBA00022692"/>
    </source>
</evidence>
<evidence type="ECO:0000313" key="7">
    <source>
        <dbReference type="EMBL" id="GAI53646.1"/>
    </source>
</evidence>
<dbReference type="InterPro" id="IPR052348">
    <property type="entry name" value="Metallopeptidase_M50B"/>
</dbReference>
<keyword evidence="3 5" id="KW-1133">Transmembrane helix</keyword>
<organism evidence="7">
    <name type="scientific">marine sediment metagenome</name>
    <dbReference type="NCBI Taxonomy" id="412755"/>
    <lineage>
        <taxon>unclassified sequences</taxon>
        <taxon>metagenomes</taxon>
        <taxon>ecological metagenomes</taxon>
    </lineage>
</organism>
<name>X1QFQ7_9ZZZZ</name>
<protein>
    <recommendedName>
        <fullName evidence="6">Peptidase M50 domain-containing protein</fullName>
    </recommendedName>
</protein>
<keyword evidence="2 5" id="KW-0812">Transmembrane</keyword>
<sequence length="147" mass="16446">NILLALISAGAFHLFRLEAATPLGNYVLLAILFNLILAVVNLVPIPPLDGSKMVYAKLRAPEAINAYNRFARYGMFILVGFLLLGGFQMMILPLAALFYALLGLPLPALTIKQYGEKEMNETNLLLKAYYEILYERLEANKDLLQQK</sequence>
<dbReference type="InterPro" id="IPR008915">
    <property type="entry name" value="Peptidase_M50"/>
</dbReference>
<feature type="non-terminal residue" evidence="7">
    <location>
        <position position="1"/>
    </location>
</feature>
<dbReference type="Pfam" id="PF02163">
    <property type="entry name" value="Peptidase_M50"/>
    <property type="match status" value="1"/>
</dbReference>
<gene>
    <name evidence="7" type="ORF">S06H3_53009</name>
</gene>
<dbReference type="GO" id="GO:0016020">
    <property type="term" value="C:membrane"/>
    <property type="evidence" value="ECO:0007669"/>
    <property type="project" value="UniProtKB-SubCell"/>
</dbReference>
<comment type="caution">
    <text evidence="7">The sequence shown here is derived from an EMBL/GenBank/DDBJ whole genome shotgun (WGS) entry which is preliminary data.</text>
</comment>
<keyword evidence="4 5" id="KW-0472">Membrane</keyword>
<feature type="domain" description="Peptidase M50" evidence="6">
    <location>
        <begin position="23"/>
        <end position="84"/>
    </location>
</feature>
<accession>X1QFQ7</accession>
<dbReference type="PANTHER" id="PTHR35864">
    <property type="entry name" value="ZINC METALLOPROTEASE MJ0611-RELATED"/>
    <property type="match status" value="1"/>
</dbReference>
<reference evidence="7" key="1">
    <citation type="journal article" date="2014" name="Front. Microbiol.">
        <title>High frequency of phylogenetically diverse reductive dehalogenase-homologous genes in deep subseafloor sedimentary metagenomes.</title>
        <authorList>
            <person name="Kawai M."/>
            <person name="Futagami T."/>
            <person name="Toyoda A."/>
            <person name="Takaki Y."/>
            <person name="Nishi S."/>
            <person name="Hori S."/>
            <person name="Arai W."/>
            <person name="Tsubouchi T."/>
            <person name="Morono Y."/>
            <person name="Uchiyama I."/>
            <person name="Ito T."/>
            <person name="Fujiyama A."/>
            <person name="Inagaki F."/>
            <person name="Takami H."/>
        </authorList>
    </citation>
    <scope>NUCLEOTIDE SEQUENCE</scope>
    <source>
        <strain evidence="7">Expedition CK06-06</strain>
    </source>
</reference>
<dbReference type="PANTHER" id="PTHR35864:SF1">
    <property type="entry name" value="ZINC METALLOPROTEASE YWHC-RELATED"/>
    <property type="match status" value="1"/>
</dbReference>
<evidence type="ECO:0000256" key="3">
    <source>
        <dbReference type="ARBA" id="ARBA00022989"/>
    </source>
</evidence>
<dbReference type="EMBL" id="BARV01033761">
    <property type="protein sequence ID" value="GAI53646.1"/>
    <property type="molecule type" value="Genomic_DNA"/>
</dbReference>
<feature type="transmembrane region" description="Helical" evidence="5">
    <location>
        <begin position="26"/>
        <end position="45"/>
    </location>
</feature>
<dbReference type="AlphaFoldDB" id="X1QFQ7"/>
<evidence type="ECO:0000256" key="4">
    <source>
        <dbReference type="ARBA" id="ARBA00023136"/>
    </source>
</evidence>
<evidence type="ECO:0000259" key="6">
    <source>
        <dbReference type="Pfam" id="PF02163"/>
    </source>
</evidence>
<proteinExistence type="predicted"/>
<comment type="subcellular location">
    <subcellularLocation>
        <location evidence="1">Membrane</location>
        <topology evidence="1">Multi-pass membrane protein</topology>
    </subcellularLocation>
</comment>
<evidence type="ECO:0000256" key="1">
    <source>
        <dbReference type="ARBA" id="ARBA00004141"/>
    </source>
</evidence>